<feature type="chain" id="PRO_5006393191" evidence="1">
    <location>
        <begin position="22"/>
        <end position="269"/>
    </location>
</feature>
<dbReference type="EMBL" id="LDJH01000008">
    <property type="protein sequence ID" value="KRG58962.1"/>
    <property type="molecule type" value="Genomic_DNA"/>
</dbReference>
<keyword evidence="1" id="KW-0732">Signal</keyword>
<name>A0A0R0BYI5_9GAMM</name>
<keyword evidence="3" id="KW-1185">Reference proteome</keyword>
<dbReference type="InterPro" id="IPR019613">
    <property type="entry name" value="DUF4198"/>
</dbReference>
<dbReference type="Proteomes" id="UP000051254">
    <property type="component" value="Unassembled WGS sequence"/>
</dbReference>
<evidence type="ECO:0000256" key="1">
    <source>
        <dbReference type="SAM" id="SignalP"/>
    </source>
</evidence>
<accession>A0A0R0BYI5</accession>
<gene>
    <name evidence="2" type="ORF">ABB25_05695</name>
</gene>
<feature type="signal peptide" evidence="1">
    <location>
        <begin position="1"/>
        <end position="21"/>
    </location>
</feature>
<sequence>MKRTLALATLLAALLPLSANAHKQWLQPSATVVAGAAPWISVDAAVSNNLFYFDHVAMRTDNIVVTAPDGSNVTIANAHTGKLRSVFDIELNKPGTWRVASVNAGLMATWTEDGKPRRWRGNAETFAKEVDTHKADLRVSETVGRVETFITNGNPNDTALALTGKGIELQAVGGHFNDLFAGETSTFQVFIDGTPAAGLTFEIIRGDTRYRNAQEEITATSDANGQINVTWPSAGMYWLETTSSDARTSVPQAAQRRLSYVATLEVLPQ</sequence>
<reference evidence="2 3" key="1">
    <citation type="submission" date="2015-05" db="EMBL/GenBank/DDBJ databases">
        <title>Genome sequencing and analysis of members of genus Stenotrophomonas.</title>
        <authorList>
            <person name="Patil P.P."/>
            <person name="Midha S."/>
            <person name="Patil P.B."/>
        </authorList>
    </citation>
    <scope>NUCLEOTIDE SEQUENCE [LARGE SCALE GENOMIC DNA]</scope>
    <source>
        <strain evidence="2 3">DSM 17805</strain>
    </source>
</reference>
<organism evidence="2 3">
    <name type="scientific">Stenotrophomonas koreensis</name>
    <dbReference type="NCBI Taxonomy" id="266128"/>
    <lineage>
        <taxon>Bacteria</taxon>
        <taxon>Pseudomonadati</taxon>
        <taxon>Pseudomonadota</taxon>
        <taxon>Gammaproteobacteria</taxon>
        <taxon>Lysobacterales</taxon>
        <taxon>Lysobacteraceae</taxon>
        <taxon>Stenotrophomonas</taxon>
    </lineage>
</organism>
<evidence type="ECO:0000313" key="2">
    <source>
        <dbReference type="EMBL" id="KRG58962.1"/>
    </source>
</evidence>
<proteinExistence type="predicted"/>
<protein>
    <submittedName>
        <fullName evidence="2">ABC transporter permease</fullName>
    </submittedName>
</protein>
<evidence type="ECO:0000313" key="3">
    <source>
        <dbReference type="Proteomes" id="UP000051254"/>
    </source>
</evidence>
<comment type="caution">
    <text evidence="2">The sequence shown here is derived from an EMBL/GenBank/DDBJ whole genome shotgun (WGS) entry which is preliminary data.</text>
</comment>
<dbReference type="OrthoDB" id="5943at2"/>
<dbReference type="STRING" id="266128.ABB25_05695"/>
<dbReference type="AlphaFoldDB" id="A0A0R0BYI5"/>
<dbReference type="Pfam" id="PF10670">
    <property type="entry name" value="DUF4198"/>
    <property type="match status" value="1"/>
</dbReference>
<dbReference type="PATRIC" id="fig|266128.3.peg.2802"/>
<dbReference type="RefSeq" id="WP_057664811.1">
    <property type="nucleotide sequence ID" value="NZ_LDJH01000008.1"/>
</dbReference>